<keyword evidence="3 7" id="KW-0812">Transmembrane</keyword>
<evidence type="ECO:0000313" key="8">
    <source>
        <dbReference type="EMBL" id="SGZ00273.1"/>
    </source>
</evidence>
<dbReference type="Proteomes" id="UP000182660">
    <property type="component" value="Unassembled WGS sequence"/>
</dbReference>
<reference evidence="8 9" key="1">
    <citation type="submission" date="2016-11" db="EMBL/GenBank/DDBJ databases">
        <authorList>
            <person name="Klemetsen T."/>
        </authorList>
    </citation>
    <scope>NUCLEOTIDE SEQUENCE [LARGE SCALE GENOMIC DNA]</scope>
    <source>
        <strain evidence="8">MT 2528</strain>
    </source>
</reference>
<evidence type="ECO:0000256" key="5">
    <source>
        <dbReference type="ARBA" id="ARBA00023136"/>
    </source>
</evidence>
<sequence length="418" mass="45728">MSNVNPIVDQNPNNHHPDKKALRKKLVIFGSFILGLILLLMLWALASKGVQSSSSPGASSERTAADKRSTEGVVPELITDNLDRTTAIKPKNDEVDNAPTQPQPPLNTPLIVTPPVLTLDMQRSMAYQQKMRDHRQQQLLSAMTSSTVVQLKGEQNSTEQVTDDALSQLNAQAQMLQERIAQQSSKPTTTVALGNNGSQPVSNQQQKRTFMEEHRQIDYLKHTRETSISPYELKVGTIVPATLISGINSDLAGEVIASVSQNVYDSASGAHLLLPQGSKLYGVYDSKIAYGQSRVLMAWSRINFPDGSTLNLENMAGMDAQGYAGFEDEVDNHYFKIFGNAMLLGMISGTVQGGVSNNSDSNTPSAIADGVTQQFAQTGSSLIQKNLDVQPRNIIRNGYRFNVMVNKDVLLSPYIPRR</sequence>
<accession>A0ABY1HI57</accession>
<dbReference type="InterPro" id="IPR042217">
    <property type="entry name" value="T4SS_VirB10/TrbI"/>
</dbReference>
<comment type="similarity">
    <text evidence="2">Belongs to the TrbI/VirB10 family.</text>
</comment>
<evidence type="ECO:0000256" key="4">
    <source>
        <dbReference type="ARBA" id="ARBA00022989"/>
    </source>
</evidence>
<evidence type="ECO:0000256" key="2">
    <source>
        <dbReference type="ARBA" id="ARBA00010265"/>
    </source>
</evidence>
<feature type="compositionally biased region" description="Low complexity" evidence="6">
    <location>
        <begin position="50"/>
        <end position="60"/>
    </location>
</feature>
<feature type="region of interest" description="Disordered" evidence="6">
    <location>
        <begin position="180"/>
        <end position="208"/>
    </location>
</feature>
<evidence type="ECO:0000256" key="1">
    <source>
        <dbReference type="ARBA" id="ARBA00004167"/>
    </source>
</evidence>
<name>A0ABY1HI57_9GAMM</name>
<organism evidence="8 9">
    <name type="scientific">Moritella viscosa</name>
    <dbReference type="NCBI Taxonomy" id="80854"/>
    <lineage>
        <taxon>Bacteria</taxon>
        <taxon>Pseudomonadati</taxon>
        <taxon>Pseudomonadota</taxon>
        <taxon>Gammaproteobacteria</taxon>
        <taxon>Alteromonadales</taxon>
        <taxon>Moritellaceae</taxon>
        <taxon>Moritella</taxon>
    </lineage>
</organism>
<feature type="region of interest" description="Disordered" evidence="6">
    <location>
        <begin position="50"/>
        <end position="111"/>
    </location>
</feature>
<evidence type="ECO:0000256" key="6">
    <source>
        <dbReference type="SAM" id="MobiDB-lite"/>
    </source>
</evidence>
<evidence type="ECO:0000256" key="7">
    <source>
        <dbReference type="SAM" id="Phobius"/>
    </source>
</evidence>
<comment type="caution">
    <text evidence="8">The sequence shown here is derived from an EMBL/GenBank/DDBJ whole genome shotgun (WGS) entry which is preliminary data.</text>
</comment>
<keyword evidence="4 7" id="KW-1133">Transmembrane helix</keyword>
<dbReference type="CDD" id="cd16429">
    <property type="entry name" value="VirB10"/>
    <property type="match status" value="1"/>
</dbReference>
<proteinExistence type="inferred from homology"/>
<dbReference type="InterPro" id="IPR005498">
    <property type="entry name" value="T4SS_VirB10/TraB/TrbI"/>
</dbReference>
<protein>
    <submittedName>
        <fullName evidence="8">Conjugation TrbI family protein</fullName>
    </submittedName>
</protein>
<evidence type="ECO:0000313" key="9">
    <source>
        <dbReference type="Proteomes" id="UP000182660"/>
    </source>
</evidence>
<gene>
    <name evidence="8" type="ORF">MT2528_4002</name>
</gene>
<comment type="subcellular location">
    <subcellularLocation>
        <location evidence="1">Membrane</location>
        <topology evidence="1">Single-pass membrane protein</topology>
    </subcellularLocation>
</comment>
<evidence type="ECO:0000256" key="3">
    <source>
        <dbReference type="ARBA" id="ARBA00022692"/>
    </source>
</evidence>
<dbReference type="Gene3D" id="2.40.128.260">
    <property type="entry name" value="Type IV secretion system, VirB10/TraB/TrbI"/>
    <property type="match status" value="1"/>
</dbReference>
<dbReference type="EMBL" id="FPLJ01000092">
    <property type="protein sequence ID" value="SGZ00273.1"/>
    <property type="molecule type" value="Genomic_DNA"/>
</dbReference>
<keyword evidence="5 7" id="KW-0472">Membrane</keyword>
<dbReference type="Pfam" id="PF03743">
    <property type="entry name" value="TrbI"/>
    <property type="match status" value="1"/>
</dbReference>
<dbReference type="RefSeq" id="WP_075532017.1">
    <property type="nucleotide sequence ID" value="NZ_CAWRCN010000151.1"/>
</dbReference>
<feature type="transmembrane region" description="Helical" evidence="7">
    <location>
        <begin position="26"/>
        <end position="46"/>
    </location>
</feature>
<keyword evidence="9" id="KW-1185">Reference proteome</keyword>